<dbReference type="AlphaFoldDB" id="A0AAV3ZKU3"/>
<keyword evidence="3" id="KW-1185">Reference proteome</keyword>
<proteinExistence type="predicted"/>
<evidence type="ECO:0000313" key="3">
    <source>
        <dbReference type="Proteomes" id="UP000735302"/>
    </source>
</evidence>
<organism evidence="2 3">
    <name type="scientific">Plakobranchus ocellatus</name>
    <dbReference type="NCBI Taxonomy" id="259542"/>
    <lineage>
        <taxon>Eukaryota</taxon>
        <taxon>Metazoa</taxon>
        <taxon>Spiralia</taxon>
        <taxon>Lophotrochozoa</taxon>
        <taxon>Mollusca</taxon>
        <taxon>Gastropoda</taxon>
        <taxon>Heterobranchia</taxon>
        <taxon>Euthyneura</taxon>
        <taxon>Panpulmonata</taxon>
        <taxon>Sacoglossa</taxon>
        <taxon>Placobranchoidea</taxon>
        <taxon>Plakobranchidae</taxon>
        <taxon>Plakobranchus</taxon>
    </lineage>
</organism>
<dbReference type="Proteomes" id="UP000735302">
    <property type="component" value="Unassembled WGS sequence"/>
</dbReference>
<gene>
    <name evidence="2" type="ORF">PoB_002238700</name>
</gene>
<protein>
    <submittedName>
        <fullName evidence="2">Uncharacterized protein</fullName>
    </submittedName>
</protein>
<feature type="region of interest" description="Disordered" evidence="1">
    <location>
        <begin position="76"/>
        <end position="133"/>
    </location>
</feature>
<comment type="caution">
    <text evidence="2">The sequence shown here is derived from an EMBL/GenBank/DDBJ whole genome shotgun (WGS) entry which is preliminary data.</text>
</comment>
<evidence type="ECO:0000313" key="2">
    <source>
        <dbReference type="EMBL" id="GFN95881.1"/>
    </source>
</evidence>
<feature type="compositionally biased region" description="Basic residues" evidence="1">
    <location>
        <begin position="96"/>
        <end position="111"/>
    </location>
</feature>
<sequence length="133" mass="14684">MSSLISLYVLHHFSRPNQIKSGFLGDGCVTLGDAPEIRSHAVKFLRISALPLVPPREVSRKSNMVSPACDSETVCEVPARTIKSPSTSTPSPHPPTHPKHTHTHTHTRKKSQAPQYPSAPLYPQVYKKKKNNS</sequence>
<accession>A0AAV3ZKU3</accession>
<reference evidence="2 3" key="1">
    <citation type="journal article" date="2021" name="Elife">
        <title>Chloroplast acquisition without the gene transfer in kleptoplastic sea slugs, Plakobranchus ocellatus.</title>
        <authorList>
            <person name="Maeda T."/>
            <person name="Takahashi S."/>
            <person name="Yoshida T."/>
            <person name="Shimamura S."/>
            <person name="Takaki Y."/>
            <person name="Nagai Y."/>
            <person name="Toyoda A."/>
            <person name="Suzuki Y."/>
            <person name="Arimoto A."/>
            <person name="Ishii H."/>
            <person name="Satoh N."/>
            <person name="Nishiyama T."/>
            <person name="Hasebe M."/>
            <person name="Maruyama T."/>
            <person name="Minagawa J."/>
            <person name="Obokata J."/>
            <person name="Shigenobu S."/>
        </authorList>
    </citation>
    <scope>NUCLEOTIDE SEQUENCE [LARGE SCALE GENOMIC DNA]</scope>
</reference>
<evidence type="ECO:0000256" key="1">
    <source>
        <dbReference type="SAM" id="MobiDB-lite"/>
    </source>
</evidence>
<name>A0AAV3ZKU3_9GAST</name>
<dbReference type="EMBL" id="BLXT01002563">
    <property type="protein sequence ID" value="GFN95881.1"/>
    <property type="molecule type" value="Genomic_DNA"/>
</dbReference>